<keyword evidence="4" id="KW-0808">Transferase</keyword>
<keyword evidence="2" id="KW-0812">Transmembrane</keyword>
<name>A0A545SQD3_9RHOB</name>
<sequence>MSGDSWKPREHHHTRTHGYSRGTLLDVVCTENENWLFFSRDTDSESISIPENLTELQRFTIGNCPVISTTAPQEIQPILISIAGEKRLVQPRPSQKAAFTGMNVLFAEVNGQPPETVLKWLEYYTKYHQLQGALLLFRDDASGDINEVIRLSQTLPDLKRLICLDFDTPLGAPDLPSATHPFNCFSAPGKDRMERPAADPQTSPLAALHLCEYARHAYLGDAAAVANLDVSDFIPPLDGSTLFDEVKKRQADYLRLEGIPCFPWRPRNIEQPQFGDHICHQFDQPRIVPRWCLIPARISPSARWRIRGIPRATPEIATPLQFYRAMAIRHPNVEVGKIAPKSSLIVDRDLQNISTRTLGYDPILPPKVERPANIREGSVTVVTTMKNEGPFLLEWLAYHRVIGVTDFLVYTNDCDDGTDTFFDLLQEKGYLQHRENPYRTSGQKPQHAALFAASQEDLVKSSDWLVCIDVDEFITIKAGDGTLKGLFNAAPNANMISMTWRLFGNGNHDDFNDELTTETYTNCAPEFCPRPHQAWGFKTLYRNNGIFRKMGVHRPKGLNAQLVDEVNWVNGSGSPMPRGEYRNAWRSSKKTFGYDLVSLNHYAVRNSESFLVKRDRGRVNHVDRDQGLAYWFRMNNNAEEDRSIHRMLPALKAELERLKSDPEIAAAHAYSVRKHRAKIDQLLTSSKNREFFNEISGDRMRRLSRLHRYFGMNVFLAGPESVPDDVVNGDLPDDFFFTVEKTETKH</sequence>
<evidence type="ECO:0000313" key="5">
    <source>
        <dbReference type="Proteomes" id="UP000315816"/>
    </source>
</evidence>
<dbReference type="AlphaFoldDB" id="A0A545SQD3"/>
<comment type="caution">
    <text evidence="4">The sequence shown here is derived from an EMBL/GenBank/DDBJ whole genome shotgun (WGS) entry which is preliminary data.</text>
</comment>
<dbReference type="PANTHER" id="PTHR21461">
    <property type="entry name" value="GLYCOSYLTRANSFERASE FAMILY 92 PROTEIN"/>
    <property type="match status" value="1"/>
</dbReference>
<reference evidence="4 5" key="1">
    <citation type="submission" date="2019-06" db="EMBL/GenBank/DDBJ databases">
        <title>A novel species of marine bacteria.</title>
        <authorList>
            <person name="Wang Y."/>
        </authorList>
    </citation>
    <scope>NUCLEOTIDE SEQUENCE [LARGE SCALE GENOMIC DNA]</scope>
    <source>
        <strain evidence="4 5">MA1-10</strain>
    </source>
</reference>
<dbReference type="GO" id="GO:0016020">
    <property type="term" value="C:membrane"/>
    <property type="evidence" value="ECO:0007669"/>
    <property type="project" value="UniProtKB-SubCell"/>
</dbReference>
<dbReference type="RefSeq" id="WP_142854001.1">
    <property type="nucleotide sequence ID" value="NZ_FXWW01000003.1"/>
</dbReference>
<gene>
    <name evidence="4" type="ORF">FIL88_11445</name>
</gene>
<dbReference type="Proteomes" id="UP000315816">
    <property type="component" value="Unassembled WGS sequence"/>
</dbReference>
<dbReference type="Pfam" id="PF13704">
    <property type="entry name" value="Glyco_tranf_2_4"/>
    <property type="match status" value="1"/>
</dbReference>
<protein>
    <submittedName>
        <fullName evidence="4">Glycosyltransferase family 2 protein</fullName>
    </submittedName>
</protein>
<evidence type="ECO:0000256" key="2">
    <source>
        <dbReference type="ARBA" id="ARBA00022692"/>
    </source>
</evidence>
<evidence type="ECO:0000256" key="3">
    <source>
        <dbReference type="ARBA" id="ARBA00022989"/>
    </source>
</evidence>
<keyword evidence="3" id="KW-1133">Transmembrane helix</keyword>
<keyword evidence="3" id="KW-0472">Membrane</keyword>
<evidence type="ECO:0000313" key="4">
    <source>
        <dbReference type="EMBL" id="TQV67189.1"/>
    </source>
</evidence>
<dbReference type="EMBL" id="VICH01000007">
    <property type="protein sequence ID" value="TQV67189.1"/>
    <property type="molecule type" value="Genomic_DNA"/>
</dbReference>
<organism evidence="4 5">
    <name type="scientific">Aliiroseovarius halocynthiae</name>
    <dbReference type="NCBI Taxonomy" id="985055"/>
    <lineage>
        <taxon>Bacteria</taxon>
        <taxon>Pseudomonadati</taxon>
        <taxon>Pseudomonadota</taxon>
        <taxon>Alphaproteobacteria</taxon>
        <taxon>Rhodobacterales</taxon>
        <taxon>Paracoccaceae</taxon>
        <taxon>Aliiroseovarius</taxon>
    </lineage>
</organism>
<evidence type="ECO:0000256" key="1">
    <source>
        <dbReference type="ARBA" id="ARBA00004167"/>
    </source>
</evidence>
<comment type="subcellular location">
    <subcellularLocation>
        <location evidence="1">Membrane</location>
        <topology evidence="1">Single-pass membrane protein</topology>
    </subcellularLocation>
</comment>
<accession>A0A545SQD3</accession>
<keyword evidence="5" id="KW-1185">Reference proteome</keyword>
<proteinExistence type="predicted"/>
<dbReference type="OrthoDB" id="4964299at2"/>
<dbReference type="PANTHER" id="PTHR21461:SF69">
    <property type="entry name" value="GLYCOSYLTRANSFERASE FAMILY 92 PROTEIN"/>
    <property type="match status" value="1"/>
</dbReference>
<dbReference type="GO" id="GO:0016757">
    <property type="term" value="F:glycosyltransferase activity"/>
    <property type="evidence" value="ECO:0007669"/>
    <property type="project" value="TreeGrafter"/>
</dbReference>
<dbReference type="GO" id="GO:0005737">
    <property type="term" value="C:cytoplasm"/>
    <property type="evidence" value="ECO:0007669"/>
    <property type="project" value="TreeGrafter"/>
</dbReference>